<evidence type="ECO:0000313" key="2">
    <source>
        <dbReference type="Proteomes" id="UP001228049"/>
    </source>
</evidence>
<keyword evidence="2" id="KW-1185">Reference proteome</keyword>
<organism evidence="1 2">
    <name type="scientific">Dissostichus eleginoides</name>
    <name type="common">Patagonian toothfish</name>
    <name type="synonym">Dissostichus amissus</name>
    <dbReference type="NCBI Taxonomy" id="100907"/>
    <lineage>
        <taxon>Eukaryota</taxon>
        <taxon>Metazoa</taxon>
        <taxon>Chordata</taxon>
        <taxon>Craniata</taxon>
        <taxon>Vertebrata</taxon>
        <taxon>Euteleostomi</taxon>
        <taxon>Actinopterygii</taxon>
        <taxon>Neopterygii</taxon>
        <taxon>Teleostei</taxon>
        <taxon>Neoteleostei</taxon>
        <taxon>Acanthomorphata</taxon>
        <taxon>Eupercaria</taxon>
        <taxon>Perciformes</taxon>
        <taxon>Notothenioidei</taxon>
        <taxon>Nototheniidae</taxon>
        <taxon>Dissostichus</taxon>
    </lineage>
</organism>
<protein>
    <submittedName>
        <fullName evidence="1">Mitoguardin 1</fullName>
    </submittedName>
</protein>
<reference evidence="1" key="1">
    <citation type="submission" date="2023-04" db="EMBL/GenBank/DDBJ databases">
        <title>Chromosome-level genome of Chaenocephalus aceratus.</title>
        <authorList>
            <person name="Park H."/>
        </authorList>
    </citation>
    <scope>NUCLEOTIDE SEQUENCE</scope>
    <source>
        <strain evidence="1">DE</strain>
        <tissue evidence="1">Muscle</tissue>
    </source>
</reference>
<dbReference type="EMBL" id="JASDAP010000024">
    <property type="protein sequence ID" value="KAK1881808.1"/>
    <property type="molecule type" value="Genomic_DNA"/>
</dbReference>
<dbReference type="Proteomes" id="UP001228049">
    <property type="component" value="Unassembled WGS sequence"/>
</dbReference>
<proteinExistence type="predicted"/>
<accession>A0AAD9EUE5</accession>
<dbReference type="AlphaFoldDB" id="A0AAD9EUE5"/>
<gene>
    <name evidence="1" type="ORF">KUDE01_024972</name>
</gene>
<sequence>MKRQTCSIISWEPGSHPEPPCCVITFAPAVQNRCSSPALASWKSPRQAAILGKLVKTTFAPQVDAAMLGCGVRRQSGKHRLNLGSAAPRAFVIWRRSSRQVAAVVHCSPCTSSR</sequence>
<comment type="caution">
    <text evidence="1">The sequence shown here is derived from an EMBL/GenBank/DDBJ whole genome shotgun (WGS) entry which is preliminary data.</text>
</comment>
<evidence type="ECO:0000313" key="1">
    <source>
        <dbReference type="EMBL" id="KAK1881808.1"/>
    </source>
</evidence>
<name>A0AAD9EUE5_DISEL</name>